<sequence length="46" mass="5690">MFYRSLCSVRIKRAVLFFRKERRYITFVKFGNRDAQDVIFIEKMPL</sequence>
<accession>G5SUW8</accession>
<keyword evidence="2" id="KW-1185">Reference proteome</keyword>
<name>G5SUW8_9BACT</name>
<gene>
    <name evidence="1" type="ORF">HMPREF9441_03183</name>
</gene>
<comment type="caution">
    <text evidence="1">The sequence shown here is derived from an EMBL/GenBank/DDBJ whole genome shotgun (WGS) entry which is preliminary data.</text>
</comment>
<evidence type="ECO:0000313" key="2">
    <source>
        <dbReference type="Proteomes" id="UP000003598"/>
    </source>
</evidence>
<proteinExistence type="predicted"/>
<organism evidence="1 2">
    <name type="scientific">Paraprevotella clara YIT 11840</name>
    <dbReference type="NCBI Taxonomy" id="762968"/>
    <lineage>
        <taxon>Bacteria</taxon>
        <taxon>Pseudomonadati</taxon>
        <taxon>Bacteroidota</taxon>
        <taxon>Bacteroidia</taxon>
        <taxon>Bacteroidales</taxon>
        <taxon>Prevotellaceae</taxon>
        <taxon>Paraprevotella</taxon>
    </lineage>
</organism>
<dbReference type="HOGENOM" id="CLU_3186799_0_0_10"/>
<evidence type="ECO:0000313" key="1">
    <source>
        <dbReference type="EMBL" id="EHG99035.1"/>
    </source>
</evidence>
<reference evidence="1 2" key="1">
    <citation type="submission" date="2011-03" db="EMBL/GenBank/DDBJ databases">
        <authorList>
            <person name="Weinstock G."/>
            <person name="Sodergren E."/>
            <person name="Clifton S."/>
            <person name="Fulton L."/>
            <person name="Fulton B."/>
            <person name="Courtney L."/>
            <person name="Fronick C."/>
            <person name="Harrison M."/>
            <person name="Strong C."/>
            <person name="Farmer C."/>
            <person name="Delahaunty K."/>
            <person name="Markovic C."/>
            <person name="Hall O."/>
            <person name="Minx P."/>
            <person name="Tomlinson C."/>
            <person name="Mitreva M."/>
            <person name="Hou S."/>
            <person name="Chen J."/>
            <person name="Wollam A."/>
            <person name="Pepin K.H."/>
            <person name="Johnson M."/>
            <person name="Bhonagiri V."/>
            <person name="Zhang X."/>
            <person name="Suruliraj S."/>
            <person name="Warren W."/>
            <person name="Chinwalla A."/>
            <person name="Mardis E.R."/>
            <person name="Wilson R.K."/>
        </authorList>
    </citation>
    <scope>NUCLEOTIDE SEQUENCE [LARGE SCALE GENOMIC DNA]</scope>
    <source>
        <strain evidence="1 2">YIT 11840</strain>
    </source>
</reference>
<dbReference type="EMBL" id="AFFY01000047">
    <property type="protein sequence ID" value="EHG99035.1"/>
    <property type="molecule type" value="Genomic_DNA"/>
</dbReference>
<protein>
    <submittedName>
        <fullName evidence="1">Uncharacterized protein</fullName>
    </submittedName>
</protein>
<dbReference type="Proteomes" id="UP000003598">
    <property type="component" value="Unassembled WGS sequence"/>
</dbReference>
<dbReference type="AlphaFoldDB" id="G5SUW8"/>